<dbReference type="InterPro" id="IPR002018">
    <property type="entry name" value="CarbesteraseB"/>
</dbReference>
<evidence type="ECO:0000313" key="4">
    <source>
        <dbReference type="Proteomes" id="UP001583172"/>
    </source>
</evidence>
<dbReference type="Pfam" id="PF00135">
    <property type="entry name" value="COesterase"/>
    <property type="match status" value="1"/>
</dbReference>
<feature type="chain" id="PRO_5046540091" description="Carboxylesterase type B domain-containing protein" evidence="1">
    <location>
        <begin position="18"/>
        <end position="690"/>
    </location>
</feature>
<evidence type="ECO:0000313" key="3">
    <source>
        <dbReference type="EMBL" id="KAL1838358.1"/>
    </source>
</evidence>
<gene>
    <name evidence="3" type="ORF">VTJ49DRAFT_2767</name>
</gene>
<keyword evidence="4" id="KW-1185">Reference proteome</keyword>
<keyword evidence="1" id="KW-0732">Signal</keyword>
<dbReference type="SUPFAM" id="SSF53474">
    <property type="entry name" value="alpha/beta-Hydrolases"/>
    <property type="match status" value="1"/>
</dbReference>
<organism evidence="3 4">
    <name type="scientific">Humicola insolens</name>
    <name type="common">Soft-rot fungus</name>
    <dbReference type="NCBI Taxonomy" id="85995"/>
    <lineage>
        <taxon>Eukaryota</taxon>
        <taxon>Fungi</taxon>
        <taxon>Dikarya</taxon>
        <taxon>Ascomycota</taxon>
        <taxon>Pezizomycotina</taxon>
        <taxon>Sordariomycetes</taxon>
        <taxon>Sordariomycetidae</taxon>
        <taxon>Sordariales</taxon>
        <taxon>Chaetomiaceae</taxon>
        <taxon>Mycothermus</taxon>
    </lineage>
</organism>
<proteinExistence type="predicted"/>
<dbReference type="InterPro" id="IPR019819">
    <property type="entry name" value="Carboxylesterase_B_CS"/>
</dbReference>
<accession>A0ABR3V939</accession>
<dbReference type="InterPro" id="IPR029058">
    <property type="entry name" value="AB_hydrolase_fold"/>
</dbReference>
<protein>
    <recommendedName>
        <fullName evidence="2">Carboxylesterase type B domain-containing protein</fullName>
    </recommendedName>
</protein>
<dbReference type="PANTHER" id="PTHR43142:SF3">
    <property type="entry name" value="PUTATIVE (AFU_ORTHOLOGUE AFUA_3G09070)-RELATED"/>
    <property type="match status" value="1"/>
</dbReference>
<dbReference type="PANTHER" id="PTHR43142">
    <property type="entry name" value="CARBOXYLIC ESTER HYDROLASE"/>
    <property type="match status" value="1"/>
</dbReference>
<reference evidence="3 4" key="1">
    <citation type="journal article" date="2024" name="Commun. Biol.">
        <title>Comparative genomic analysis of thermophilic fungi reveals convergent evolutionary adaptations and gene losses.</title>
        <authorList>
            <person name="Steindorff A.S."/>
            <person name="Aguilar-Pontes M.V."/>
            <person name="Robinson A.J."/>
            <person name="Andreopoulos B."/>
            <person name="LaButti K."/>
            <person name="Kuo A."/>
            <person name="Mondo S."/>
            <person name="Riley R."/>
            <person name="Otillar R."/>
            <person name="Haridas S."/>
            <person name="Lipzen A."/>
            <person name="Grimwood J."/>
            <person name="Schmutz J."/>
            <person name="Clum A."/>
            <person name="Reid I.D."/>
            <person name="Moisan M.C."/>
            <person name="Butler G."/>
            <person name="Nguyen T.T.M."/>
            <person name="Dewar K."/>
            <person name="Conant G."/>
            <person name="Drula E."/>
            <person name="Henrissat B."/>
            <person name="Hansel C."/>
            <person name="Singer S."/>
            <person name="Hutchinson M.I."/>
            <person name="de Vries R.P."/>
            <person name="Natvig D.O."/>
            <person name="Powell A.J."/>
            <person name="Tsang A."/>
            <person name="Grigoriev I.V."/>
        </authorList>
    </citation>
    <scope>NUCLEOTIDE SEQUENCE [LARGE SCALE GENOMIC DNA]</scope>
    <source>
        <strain evidence="3 4">CBS 620.91</strain>
    </source>
</reference>
<feature type="signal peptide" evidence="1">
    <location>
        <begin position="1"/>
        <end position="17"/>
    </location>
</feature>
<dbReference type="EMBL" id="JAZGSY010000219">
    <property type="protein sequence ID" value="KAL1838358.1"/>
    <property type="molecule type" value="Genomic_DNA"/>
</dbReference>
<dbReference type="PROSITE" id="PS00941">
    <property type="entry name" value="CARBOXYLESTERASE_B_2"/>
    <property type="match status" value="1"/>
</dbReference>
<comment type="caution">
    <text evidence="3">The sequence shown here is derived from an EMBL/GenBank/DDBJ whole genome shotgun (WGS) entry which is preliminary data.</text>
</comment>
<evidence type="ECO:0000256" key="1">
    <source>
        <dbReference type="SAM" id="SignalP"/>
    </source>
</evidence>
<feature type="domain" description="Carboxylesterase type B" evidence="2">
    <location>
        <begin position="168"/>
        <end position="474"/>
    </location>
</feature>
<sequence length="690" mass="75258">MQLVTLALAALASLAAGESLKKLDTSLTILVNNDLQGPSNPDADAVILTDARPLQHVSQNVCAKLGEQLWKPRLRKGRFKRSGSGSGSALPFSDYLKYTGTADAKSRFWVSSDSGANAVSTSGNLGKVGSNERLRGFCTNSAPFSNTTSQDTSEKWQISLEVNNQKITGFRDRLSFRFLGIRFAPQPRRFTYSTLFKGSGEQASALSYGPQCVQGSDAGSEDCLFLNVWTPYLPNPNTPPPKKSLRPVAVWIHGGAFIGGTANDQTFDGGNMASRGDMVVVAINYRLNALGFLALKDGKTNGNFGLADQITALDWVRANIRALGGDPDRITIFGQSAGAGSVRALLASPKAQGKFANAILLSNLGGIQYGTTYSRYYTIDEQLAVVGNQLLANTNCTHARSQVDCLRALPAHKVVAAGDARYLVVDGTYLTAPELDLSRKSGPREKKKVNVMLGITRDDGAPFIAFPAAGVTNRSEYLTSVDLPVPPEGGLFAVEKTGNGTLDLFNEGSRIATDGVFRCIDQATTYAGLVSGRWETVWYYEFDRTYQVKGWPQLDVCEPPITKTHPFGDPSKEYLKCHSGELLYVFGNLHREGLPMRDAGDLPFEQYVLDSFVAFVHKGDPNPDKAYLRARGYDATLKMVEGRDGKWEPSTKRKLALRVLDWPKSRMSGFRDEKQCEALGLGLDYYLKRK</sequence>
<evidence type="ECO:0000259" key="2">
    <source>
        <dbReference type="Pfam" id="PF00135"/>
    </source>
</evidence>
<dbReference type="Proteomes" id="UP001583172">
    <property type="component" value="Unassembled WGS sequence"/>
</dbReference>
<dbReference type="Gene3D" id="3.40.50.1820">
    <property type="entry name" value="alpha/beta hydrolase"/>
    <property type="match status" value="1"/>
</dbReference>
<name>A0ABR3V939_HUMIN</name>